<comment type="caution">
    <text evidence="4">The sequence shown here is derived from an EMBL/GenBank/DDBJ whole genome shotgun (WGS) entry which is preliminary data.</text>
</comment>
<keyword evidence="5" id="KW-1185">Reference proteome</keyword>
<feature type="domain" description="N-acetyltransferase" evidence="3">
    <location>
        <begin position="100"/>
        <end position="227"/>
    </location>
</feature>
<dbReference type="SUPFAM" id="SSF55729">
    <property type="entry name" value="Acyl-CoA N-acyltransferases (Nat)"/>
    <property type="match status" value="1"/>
</dbReference>
<dbReference type="PROSITE" id="PS51186">
    <property type="entry name" value="GNAT"/>
    <property type="match status" value="1"/>
</dbReference>
<dbReference type="Proteomes" id="UP001365846">
    <property type="component" value="Unassembled WGS sequence"/>
</dbReference>
<gene>
    <name evidence="4" type="ORF">WKW77_03680</name>
</gene>
<sequence length="227" mass="25149">MRMIQLLENIAWNALSGPHSKFASGNLRARRYASGFSPIAGFVDARHPDLDALAPLCEPGEHVYCMDWTGAAPAGWNIDVDATMYRMVWDGAMPGDDPALDAVPLRPVHAVQAVELAALTRPGPFGPRTPELGEYFGCFEDGRLVAMAGERMQAGTLHEISGVCTHPDFQGRGLARRLMEALIRRQLLRGETPFLHVMKDNDSAHRLYLRMGFRDHCEAAVRVISRR</sequence>
<organism evidence="4 5">
    <name type="scientific">Variovorax ureilyticus</name>
    <dbReference type="NCBI Taxonomy" id="1836198"/>
    <lineage>
        <taxon>Bacteria</taxon>
        <taxon>Pseudomonadati</taxon>
        <taxon>Pseudomonadota</taxon>
        <taxon>Betaproteobacteria</taxon>
        <taxon>Burkholderiales</taxon>
        <taxon>Comamonadaceae</taxon>
        <taxon>Variovorax</taxon>
    </lineage>
</organism>
<evidence type="ECO:0000256" key="1">
    <source>
        <dbReference type="ARBA" id="ARBA00022679"/>
    </source>
</evidence>
<dbReference type="RefSeq" id="WP_340355450.1">
    <property type="nucleotide sequence ID" value="NZ_JBBKZU010000001.1"/>
</dbReference>
<keyword evidence="1 4" id="KW-0808">Transferase</keyword>
<evidence type="ECO:0000256" key="2">
    <source>
        <dbReference type="ARBA" id="ARBA00023315"/>
    </source>
</evidence>
<evidence type="ECO:0000313" key="4">
    <source>
        <dbReference type="EMBL" id="MEJ8810151.1"/>
    </source>
</evidence>
<name>A0ABU8VA02_9BURK</name>
<dbReference type="InterPro" id="IPR016181">
    <property type="entry name" value="Acyl_CoA_acyltransferase"/>
</dbReference>
<accession>A0ABU8VA02</accession>
<dbReference type="Pfam" id="PF08445">
    <property type="entry name" value="FR47"/>
    <property type="match status" value="1"/>
</dbReference>
<evidence type="ECO:0000259" key="3">
    <source>
        <dbReference type="PROSITE" id="PS51186"/>
    </source>
</evidence>
<dbReference type="InterPro" id="IPR013653">
    <property type="entry name" value="GCN5-like_dom"/>
</dbReference>
<dbReference type="GO" id="GO:0016746">
    <property type="term" value="F:acyltransferase activity"/>
    <property type="evidence" value="ECO:0007669"/>
    <property type="project" value="UniProtKB-KW"/>
</dbReference>
<proteinExistence type="predicted"/>
<dbReference type="CDD" id="cd04301">
    <property type="entry name" value="NAT_SF"/>
    <property type="match status" value="1"/>
</dbReference>
<protein>
    <submittedName>
        <fullName evidence="4">GNAT family N-acetyltransferase</fullName>
        <ecNumber evidence="4">2.3.1.-</ecNumber>
    </submittedName>
</protein>
<dbReference type="EC" id="2.3.1.-" evidence="4"/>
<dbReference type="PANTHER" id="PTHR43420:SF3">
    <property type="entry name" value="N-ACETYLTRANSFERASE DOMAIN-CONTAINING PROTEIN"/>
    <property type="match status" value="1"/>
</dbReference>
<dbReference type="InterPro" id="IPR050680">
    <property type="entry name" value="YpeA/RimI_acetyltransf"/>
</dbReference>
<evidence type="ECO:0000313" key="5">
    <source>
        <dbReference type="Proteomes" id="UP001365846"/>
    </source>
</evidence>
<dbReference type="PANTHER" id="PTHR43420">
    <property type="entry name" value="ACETYLTRANSFERASE"/>
    <property type="match status" value="1"/>
</dbReference>
<dbReference type="EMBL" id="JBBKZU010000001">
    <property type="protein sequence ID" value="MEJ8810151.1"/>
    <property type="molecule type" value="Genomic_DNA"/>
</dbReference>
<keyword evidence="2 4" id="KW-0012">Acyltransferase</keyword>
<reference evidence="4 5" key="1">
    <citation type="submission" date="2024-03" db="EMBL/GenBank/DDBJ databases">
        <title>Novel species of the genus Variovorax.</title>
        <authorList>
            <person name="Liu Q."/>
            <person name="Xin Y.-H."/>
        </authorList>
    </citation>
    <scope>NUCLEOTIDE SEQUENCE [LARGE SCALE GENOMIC DNA]</scope>
    <source>
        <strain evidence="4 5">KACC 18899</strain>
    </source>
</reference>
<dbReference type="InterPro" id="IPR000182">
    <property type="entry name" value="GNAT_dom"/>
</dbReference>
<dbReference type="Gene3D" id="3.40.630.30">
    <property type="match status" value="1"/>
</dbReference>